<name>A0A4Y1MQT7_9PROT</name>
<sequence>MAVYFIEAIGVPLVKIGVTRDLTKRFRMMQSCSPLPLVVAAVDQSGDLITEVELHHRFRDQRCRGEWFSISPELRSVIHTTALTGEIPDAWRLPDHLDSEMGCRCFAKAKTVFDRFGLDMQDYKQIIGVMAQNDKWHQLPPHAIPKLYDFLTSQGFFLHYHDLLAPAVTATDLLPREATP</sequence>
<evidence type="ECO:0000313" key="1">
    <source>
        <dbReference type="EMBL" id="AWV20336.1"/>
    </source>
</evidence>
<keyword evidence="1" id="KW-0614">Plasmid</keyword>
<dbReference type="AlphaFoldDB" id="A0A4Y1MQT7"/>
<accession>A0A4Y1MQT7</accession>
<dbReference type="Pfam" id="PF13455">
    <property type="entry name" value="MUG113"/>
    <property type="match status" value="1"/>
</dbReference>
<gene>
    <name evidence="1" type="ORF">RADP37_05452</name>
</gene>
<dbReference type="EMBL" id="CP025188">
    <property type="protein sequence ID" value="AWV20336.1"/>
    <property type="molecule type" value="Genomic_DNA"/>
</dbReference>
<dbReference type="RefSeq" id="WP_168550278.1">
    <property type="nucleotide sequence ID" value="NZ_CP025188.1"/>
</dbReference>
<protein>
    <recommendedName>
        <fullName evidence="2">GIY-YIG nuclease family protein</fullName>
    </recommendedName>
</protein>
<proteinExistence type="predicted"/>
<organism evidence="1">
    <name type="scientific">Roseomonas mucosa</name>
    <dbReference type="NCBI Taxonomy" id="207340"/>
    <lineage>
        <taxon>Bacteria</taxon>
        <taxon>Pseudomonadati</taxon>
        <taxon>Pseudomonadota</taxon>
        <taxon>Alphaproteobacteria</taxon>
        <taxon>Acetobacterales</taxon>
        <taxon>Roseomonadaceae</taxon>
        <taxon>Roseomonas</taxon>
    </lineage>
</organism>
<evidence type="ECO:0008006" key="2">
    <source>
        <dbReference type="Google" id="ProtNLM"/>
    </source>
</evidence>
<geneLocation type="plasmid" evidence="1">
    <name>p1-AD2</name>
</geneLocation>
<reference evidence="1" key="1">
    <citation type="submission" date="2017-12" db="EMBL/GenBank/DDBJ databases">
        <authorList>
            <person name="Martens C."/>
            <person name="Dahlstrom E."/>
            <person name="Barbian K."/>
            <person name="Sykora L."/>
            <person name="Ricklefs S."/>
            <person name="Bruno D."/>
            <person name="Anzick I."/>
            <person name="Myles I."/>
            <person name="Datta S.K."/>
        </authorList>
    </citation>
    <scope>NUCLEOTIDE SEQUENCE</scope>
    <source>
        <strain evidence="1">AD2</strain>
        <plasmid evidence="1">p1-AD2</plasmid>
    </source>
</reference>